<proteinExistence type="predicted"/>
<evidence type="ECO:0000313" key="2">
    <source>
        <dbReference type="EMBL" id="CAG6398266.1"/>
    </source>
</evidence>
<feature type="region of interest" description="Disordered" evidence="1">
    <location>
        <begin position="56"/>
        <end position="81"/>
    </location>
</feature>
<organism evidence="2 3">
    <name type="scientific">Actinacidiphila cocklensis</name>
    <dbReference type="NCBI Taxonomy" id="887465"/>
    <lineage>
        <taxon>Bacteria</taxon>
        <taxon>Bacillati</taxon>
        <taxon>Actinomycetota</taxon>
        <taxon>Actinomycetes</taxon>
        <taxon>Kitasatosporales</taxon>
        <taxon>Streptomycetaceae</taxon>
        <taxon>Actinacidiphila</taxon>
    </lineage>
</organism>
<dbReference type="AlphaFoldDB" id="A0A9W4EB54"/>
<feature type="region of interest" description="Disordered" evidence="1">
    <location>
        <begin position="107"/>
        <end position="161"/>
    </location>
</feature>
<dbReference type="Proteomes" id="UP001152519">
    <property type="component" value="Unassembled WGS sequence"/>
</dbReference>
<keyword evidence="3" id="KW-1185">Reference proteome</keyword>
<name>A0A9W4EB54_9ACTN</name>
<feature type="compositionally biased region" description="Basic and acidic residues" evidence="1">
    <location>
        <begin position="188"/>
        <end position="201"/>
    </location>
</feature>
<reference evidence="2" key="1">
    <citation type="submission" date="2021-05" db="EMBL/GenBank/DDBJ databases">
        <authorList>
            <person name="Arsene-Ploetze F."/>
        </authorList>
    </citation>
    <scope>NUCLEOTIDE SEQUENCE</scope>
    <source>
        <strain evidence="2">DSM 42138</strain>
    </source>
</reference>
<comment type="caution">
    <text evidence="2">The sequence shown here is derived from an EMBL/GenBank/DDBJ whole genome shotgun (WGS) entry which is preliminary data.</text>
</comment>
<accession>A0A9W4EB54</accession>
<sequence length="222" mass="24693">MAARTDGQGAARQPRLQVHLVGDLLHDPDRDRRPGGQIADRRSARLSVGGRLLADRRQHSDVGRGADGQVQAQRAGGDAQGRHVRRLLADPGAALPRLLPLRRDHLHRADPRPRPDGGHPAVVLPRPARAHRRGAVRAEGRHRRRGEHHRPRGRHPGVVRGRLRVHRLAAALRRAALLQRLRDLPDRGRLRPDRAARDQRPGRLTSGSTQRARPGLEARPLL</sequence>
<evidence type="ECO:0000313" key="3">
    <source>
        <dbReference type="Proteomes" id="UP001152519"/>
    </source>
</evidence>
<dbReference type="EMBL" id="CAJSLV010000101">
    <property type="protein sequence ID" value="CAG6398266.1"/>
    <property type="molecule type" value="Genomic_DNA"/>
</dbReference>
<evidence type="ECO:0000256" key="1">
    <source>
        <dbReference type="SAM" id="MobiDB-lite"/>
    </source>
</evidence>
<feature type="compositionally biased region" description="Basic and acidic residues" evidence="1">
    <location>
        <begin position="107"/>
        <end position="117"/>
    </location>
</feature>
<protein>
    <submittedName>
        <fullName evidence="2">Uncharacterized protein</fullName>
    </submittedName>
</protein>
<feature type="region of interest" description="Disordered" evidence="1">
    <location>
        <begin position="188"/>
        <end position="222"/>
    </location>
</feature>
<feature type="compositionally biased region" description="Basic residues" evidence="1">
    <location>
        <begin position="128"/>
        <end position="161"/>
    </location>
</feature>
<gene>
    <name evidence="2" type="ORF">SCOCK_680008</name>
</gene>